<dbReference type="EMBL" id="OX365923">
    <property type="protein sequence ID" value="CAI4046777.1"/>
    <property type="molecule type" value="Genomic_DNA"/>
</dbReference>
<proteinExistence type="inferred from homology"/>
<feature type="domain" description="FAD-binding FR-type" evidence="20">
    <location>
        <begin position="401"/>
        <end position="524"/>
    </location>
</feature>
<protein>
    <recommendedName>
        <fullName evidence="4">ferric-chelate reductase (NADPH)</fullName>
        <ecNumber evidence="4">1.16.1.9</ecNumber>
    </recommendedName>
</protein>
<keyword evidence="7" id="KW-0285">Flavoprotein</keyword>
<dbReference type="InterPro" id="IPR013112">
    <property type="entry name" value="FAD-bd_8"/>
</dbReference>
<dbReference type="InterPro" id="IPR017927">
    <property type="entry name" value="FAD-bd_FR_type"/>
</dbReference>
<dbReference type="Pfam" id="PF08030">
    <property type="entry name" value="NAD_binding_6"/>
    <property type="match status" value="1"/>
</dbReference>
<evidence type="ECO:0000256" key="2">
    <source>
        <dbReference type="ARBA" id="ARBA00004127"/>
    </source>
</evidence>
<feature type="transmembrane region" description="Helical" evidence="18">
    <location>
        <begin position="324"/>
        <end position="348"/>
    </location>
</feature>
<dbReference type="SFLD" id="SFLDS00052">
    <property type="entry name" value="Ferric_Reductase_Domain"/>
    <property type="match status" value="1"/>
</dbReference>
<evidence type="ECO:0000256" key="14">
    <source>
        <dbReference type="ARBA" id="ARBA00023004"/>
    </source>
</evidence>
<dbReference type="Pfam" id="PF01794">
    <property type="entry name" value="Ferric_reduct"/>
    <property type="match status" value="1"/>
</dbReference>
<feature type="chain" id="PRO_5041257684" description="ferric-chelate reductase (NADPH)" evidence="19">
    <location>
        <begin position="23"/>
        <end position="688"/>
    </location>
</feature>
<feature type="transmembrane region" description="Helical" evidence="18">
    <location>
        <begin position="360"/>
        <end position="380"/>
    </location>
</feature>
<evidence type="ECO:0000256" key="4">
    <source>
        <dbReference type="ARBA" id="ARBA00012668"/>
    </source>
</evidence>
<dbReference type="GO" id="GO:0006826">
    <property type="term" value="P:iron ion transport"/>
    <property type="evidence" value="ECO:0007669"/>
    <property type="project" value="TreeGrafter"/>
</dbReference>
<dbReference type="GO" id="GO:0005886">
    <property type="term" value="C:plasma membrane"/>
    <property type="evidence" value="ECO:0007669"/>
    <property type="project" value="TreeGrafter"/>
</dbReference>
<evidence type="ECO:0000256" key="15">
    <source>
        <dbReference type="ARBA" id="ARBA00023065"/>
    </source>
</evidence>
<dbReference type="GO" id="GO:0015677">
    <property type="term" value="P:copper ion import"/>
    <property type="evidence" value="ECO:0007669"/>
    <property type="project" value="TreeGrafter"/>
</dbReference>
<dbReference type="SUPFAM" id="SSF52343">
    <property type="entry name" value="Ferredoxin reductase-like, C-terminal NADP-linked domain"/>
    <property type="match status" value="1"/>
</dbReference>
<evidence type="ECO:0000256" key="11">
    <source>
        <dbReference type="ARBA" id="ARBA00022982"/>
    </source>
</evidence>
<dbReference type="Proteomes" id="UP001162090">
    <property type="component" value="Chromosome 12"/>
</dbReference>
<dbReference type="GO" id="GO:0006879">
    <property type="term" value="P:intracellular iron ion homeostasis"/>
    <property type="evidence" value="ECO:0007669"/>
    <property type="project" value="TreeGrafter"/>
</dbReference>
<keyword evidence="6" id="KW-0479">Metal-binding</keyword>
<dbReference type="FunFam" id="3.40.50.80:FF:000060">
    <property type="entry name" value="Cupric reductase"/>
    <property type="match status" value="1"/>
</dbReference>
<evidence type="ECO:0000256" key="19">
    <source>
        <dbReference type="SAM" id="SignalP"/>
    </source>
</evidence>
<evidence type="ECO:0000256" key="9">
    <source>
        <dbReference type="ARBA" id="ARBA00022827"/>
    </source>
</evidence>
<keyword evidence="9" id="KW-0274">FAD</keyword>
<evidence type="ECO:0000256" key="13">
    <source>
        <dbReference type="ARBA" id="ARBA00023002"/>
    </source>
</evidence>
<keyword evidence="6" id="KW-0349">Heme</keyword>
<dbReference type="PANTHER" id="PTHR32361">
    <property type="entry name" value="FERRIC/CUPRIC REDUCTASE TRANSMEMBRANE COMPONENT"/>
    <property type="match status" value="1"/>
</dbReference>
<dbReference type="AlphaFoldDB" id="A0AA35J2U1"/>
<evidence type="ECO:0000256" key="7">
    <source>
        <dbReference type="ARBA" id="ARBA00022630"/>
    </source>
</evidence>
<evidence type="ECO:0000256" key="12">
    <source>
        <dbReference type="ARBA" id="ARBA00022989"/>
    </source>
</evidence>
<dbReference type="EC" id="1.16.1.9" evidence="4"/>
<dbReference type="InterPro" id="IPR013121">
    <property type="entry name" value="Fe_red_NAD-bd_6"/>
</dbReference>
<keyword evidence="8 18" id="KW-0812">Transmembrane</keyword>
<reference evidence="21" key="1">
    <citation type="submission" date="2022-10" db="EMBL/GenBank/DDBJ databases">
        <authorList>
            <person name="Byrne P K."/>
        </authorList>
    </citation>
    <scope>NUCLEOTIDE SEQUENCE</scope>
    <source>
        <strain evidence="21">CBS7001</strain>
    </source>
</reference>
<keyword evidence="14" id="KW-0408">Iron</keyword>
<comment type="subcellular location">
    <subcellularLocation>
        <location evidence="2">Endomembrane system</location>
        <topology evidence="2">Multi-pass membrane protein</topology>
    </subcellularLocation>
</comment>
<comment type="similarity">
    <text evidence="3">Belongs to the ferric reductase (FRE) family.</text>
</comment>
<gene>
    <name evidence="21" type="primary">SUVC12G2590</name>
    <name evidence="21" type="ORF">SUVC_12G2590</name>
</gene>
<evidence type="ECO:0000256" key="6">
    <source>
        <dbReference type="ARBA" id="ARBA00022617"/>
    </source>
</evidence>
<accession>A0AA35J2U1</accession>
<sequence>MIGTRVLFCLLISFVATVRSSAIIVSSSCISQASLYQYGCINNKTSISCYCKNINWLGSVTACAYENSKSNKTFDSALMKIAAQCSSNRSYTLDDMKKIYSNASIYLRAPVQTDMNVLVNQPLTANETAFHYYYLNNYGNHLALIRSQWCAWGLVFFWAVVLTLATILNIMKKVFGKSIMPNSVKKSLIYPSVYKDYHERTFYLWKYLPFNFPTRGKGLVVLIFVLLVIFSVSFGHSIKFPHPYLKPRWIKSMDFVSRRADLMALALFPIVYLFGIRNNPFIPITGISFSTFNYYHKWSAYACVTLAIIHSIIITAMAVKRGSYTYYVTVFYFQWGMVATVFMCAIVLQSEKIFRNKGYEIFLFIHKIMNILFIIAMYYHCHKLGWMGWIWSMAGILCFDRFARITRIVLNGGLKTATLSTTADSNVIKISVKKPKFFKYQVGAYAYMYFLSPKSAWFYSFQSHPFTVLSERHRDPNNPDQLTMYVKANKGITRVLLSKVLNAPGQTVNCKIFLEGPYGVTIPQMARLKRNLVGVSAGLGVAAVYPHFVECLRLPTTEQFQHKFYWIVNDLSHMKWFENELQWLKERNCEVSVIFTGSSFEDTNSDDSTKASDDKEDNEITVKCLNKRPDLKELVRSEIKLSESENNNITFYSCGPSTFNDDFRHAVVQGIDSSLKIDVELEEESFTW</sequence>
<feature type="transmembrane region" description="Helical" evidence="18">
    <location>
        <begin position="258"/>
        <end position="277"/>
    </location>
</feature>
<keyword evidence="15" id="KW-0406">Ion transport</keyword>
<keyword evidence="19" id="KW-0732">Signal</keyword>
<keyword evidence="5" id="KW-0813">Transport</keyword>
<keyword evidence="12 18" id="KW-1133">Transmembrane helix</keyword>
<dbReference type="InterPro" id="IPR051410">
    <property type="entry name" value="Ferric/Cupric_Reductase"/>
</dbReference>
<dbReference type="Pfam" id="PF08022">
    <property type="entry name" value="FAD_binding_8"/>
    <property type="match status" value="1"/>
</dbReference>
<comment type="catalytic activity">
    <reaction evidence="17">
        <text>2 a Fe(II)-siderophore + NADP(+) + H(+) = 2 a Fe(III)-siderophore + NADPH</text>
        <dbReference type="Rhea" id="RHEA:28795"/>
        <dbReference type="Rhea" id="RHEA-COMP:11342"/>
        <dbReference type="Rhea" id="RHEA-COMP:11344"/>
        <dbReference type="ChEBI" id="CHEBI:15378"/>
        <dbReference type="ChEBI" id="CHEBI:29033"/>
        <dbReference type="ChEBI" id="CHEBI:29034"/>
        <dbReference type="ChEBI" id="CHEBI:57783"/>
        <dbReference type="ChEBI" id="CHEBI:58349"/>
        <dbReference type="EC" id="1.16.1.9"/>
    </reaction>
</comment>
<dbReference type="CDD" id="cd06186">
    <property type="entry name" value="NOX_Duox_like_FAD_NADP"/>
    <property type="match status" value="1"/>
</dbReference>
<dbReference type="PROSITE" id="PS51384">
    <property type="entry name" value="FAD_FR"/>
    <property type="match status" value="1"/>
</dbReference>
<dbReference type="PANTHER" id="PTHR32361:SF25">
    <property type="entry name" value="FERRIC_CUPRIC REDUCTASE TRANSMEMBRANE COMPONENT 1"/>
    <property type="match status" value="1"/>
</dbReference>
<dbReference type="GO" id="GO:0012505">
    <property type="term" value="C:endomembrane system"/>
    <property type="evidence" value="ECO:0007669"/>
    <property type="project" value="UniProtKB-SubCell"/>
</dbReference>
<keyword evidence="13" id="KW-0560">Oxidoreductase</keyword>
<evidence type="ECO:0000256" key="16">
    <source>
        <dbReference type="ARBA" id="ARBA00023136"/>
    </source>
</evidence>
<feature type="transmembrane region" description="Helical" evidence="18">
    <location>
        <begin position="219"/>
        <end position="238"/>
    </location>
</feature>
<feature type="transmembrane region" description="Helical" evidence="18">
    <location>
        <begin position="151"/>
        <end position="171"/>
    </location>
</feature>
<name>A0AA35J2U1_SACUV</name>
<dbReference type="SFLD" id="SFLDG01168">
    <property type="entry name" value="Ferric_reductase_subgroup_(FRE"/>
    <property type="match status" value="1"/>
</dbReference>
<keyword evidence="11" id="KW-0249">Electron transport</keyword>
<evidence type="ECO:0000256" key="10">
    <source>
        <dbReference type="ARBA" id="ARBA00022857"/>
    </source>
</evidence>
<dbReference type="InterPro" id="IPR039261">
    <property type="entry name" value="FNR_nucleotide-bd"/>
</dbReference>
<evidence type="ECO:0000256" key="1">
    <source>
        <dbReference type="ARBA" id="ARBA00001974"/>
    </source>
</evidence>
<dbReference type="GO" id="GO:0052851">
    <property type="term" value="F:ferric-chelate reductase (NADPH) activity"/>
    <property type="evidence" value="ECO:0007669"/>
    <property type="project" value="UniProtKB-EC"/>
</dbReference>
<evidence type="ECO:0000256" key="5">
    <source>
        <dbReference type="ARBA" id="ARBA00022448"/>
    </source>
</evidence>
<evidence type="ECO:0000256" key="3">
    <source>
        <dbReference type="ARBA" id="ARBA00006278"/>
    </source>
</evidence>
<dbReference type="InterPro" id="IPR013130">
    <property type="entry name" value="Fe3_Rdtase_TM_dom"/>
</dbReference>
<keyword evidence="16 18" id="KW-0472">Membrane</keyword>
<evidence type="ECO:0000313" key="21">
    <source>
        <dbReference type="EMBL" id="CAI4046777.1"/>
    </source>
</evidence>
<feature type="transmembrane region" description="Helical" evidence="18">
    <location>
        <begin position="298"/>
        <end position="318"/>
    </location>
</feature>
<organism evidence="21 22">
    <name type="scientific">Saccharomyces uvarum</name>
    <name type="common">Yeast</name>
    <name type="synonym">Saccharomyces bayanus var. uvarum</name>
    <dbReference type="NCBI Taxonomy" id="230603"/>
    <lineage>
        <taxon>Eukaryota</taxon>
        <taxon>Fungi</taxon>
        <taxon>Dikarya</taxon>
        <taxon>Ascomycota</taxon>
        <taxon>Saccharomycotina</taxon>
        <taxon>Saccharomycetes</taxon>
        <taxon>Saccharomycetales</taxon>
        <taxon>Saccharomycetaceae</taxon>
        <taxon>Saccharomyces</taxon>
    </lineage>
</organism>
<comment type="cofactor">
    <cofactor evidence="1">
        <name>FAD</name>
        <dbReference type="ChEBI" id="CHEBI:57692"/>
    </cofactor>
</comment>
<evidence type="ECO:0000256" key="18">
    <source>
        <dbReference type="SAM" id="Phobius"/>
    </source>
</evidence>
<evidence type="ECO:0000256" key="8">
    <source>
        <dbReference type="ARBA" id="ARBA00022692"/>
    </source>
</evidence>
<evidence type="ECO:0000259" key="20">
    <source>
        <dbReference type="PROSITE" id="PS51384"/>
    </source>
</evidence>
<dbReference type="SFLD" id="SFLDF00464">
    <property type="entry name" value="Ferric/cupric_reductase"/>
    <property type="match status" value="1"/>
</dbReference>
<dbReference type="Gene3D" id="3.40.50.80">
    <property type="entry name" value="Nucleotide-binding domain of ferredoxin-NADP reductase (FNR) module"/>
    <property type="match status" value="1"/>
</dbReference>
<keyword evidence="10" id="KW-0521">NADP</keyword>
<evidence type="ECO:0000313" key="22">
    <source>
        <dbReference type="Proteomes" id="UP001162090"/>
    </source>
</evidence>
<evidence type="ECO:0000256" key="17">
    <source>
        <dbReference type="ARBA" id="ARBA00048483"/>
    </source>
</evidence>
<feature type="signal peptide" evidence="19">
    <location>
        <begin position="1"/>
        <end position="22"/>
    </location>
</feature>